<organism evidence="2 3">
    <name type="scientific">Megalops atlanticus</name>
    <name type="common">Tarpon</name>
    <name type="synonym">Clupea gigantea</name>
    <dbReference type="NCBI Taxonomy" id="7932"/>
    <lineage>
        <taxon>Eukaryota</taxon>
        <taxon>Metazoa</taxon>
        <taxon>Chordata</taxon>
        <taxon>Craniata</taxon>
        <taxon>Vertebrata</taxon>
        <taxon>Euteleostomi</taxon>
        <taxon>Actinopterygii</taxon>
        <taxon>Neopterygii</taxon>
        <taxon>Teleostei</taxon>
        <taxon>Elopiformes</taxon>
        <taxon>Megalopidae</taxon>
        <taxon>Megalops</taxon>
    </lineage>
</organism>
<dbReference type="SUPFAM" id="SSF56112">
    <property type="entry name" value="Protein kinase-like (PK-like)"/>
    <property type="match status" value="1"/>
</dbReference>
<dbReference type="InterPro" id="IPR011009">
    <property type="entry name" value="Kinase-like_dom_sf"/>
</dbReference>
<keyword evidence="3" id="KW-1185">Reference proteome</keyword>
<name>A0A9D3PYP9_MEGAT</name>
<dbReference type="Gene3D" id="1.10.510.10">
    <property type="entry name" value="Transferase(Phosphotransferase) domain 1"/>
    <property type="match status" value="1"/>
</dbReference>
<accession>A0A9D3PYP9</accession>
<gene>
    <name evidence="2" type="ORF">MATL_G00104340</name>
</gene>
<evidence type="ECO:0000313" key="3">
    <source>
        <dbReference type="Proteomes" id="UP001046870"/>
    </source>
</evidence>
<proteinExistence type="predicted"/>
<evidence type="ECO:0000256" key="1">
    <source>
        <dbReference type="SAM" id="MobiDB-lite"/>
    </source>
</evidence>
<protein>
    <recommendedName>
        <fullName evidence="4">Protein kinase domain-containing protein</fullName>
    </recommendedName>
</protein>
<comment type="caution">
    <text evidence="2">The sequence shown here is derived from an EMBL/GenBank/DDBJ whole genome shotgun (WGS) entry which is preliminary data.</text>
</comment>
<reference evidence="2" key="1">
    <citation type="submission" date="2021-01" db="EMBL/GenBank/DDBJ databases">
        <authorList>
            <person name="Zahm M."/>
            <person name="Roques C."/>
            <person name="Cabau C."/>
            <person name="Klopp C."/>
            <person name="Donnadieu C."/>
            <person name="Jouanno E."/>
            <person name="Lampietro C."/>
            <person name="Louis A."/>
            <person name="Herpin A."/>
            <person name="Echchiki A."/>
            <person name="Berthelot C."/>
            <person name="Parey E."/>
            <person name="Roest-Crollius H."/>
            <person name="Braasch I."/>
            <person name="Postlethwait J."/>
            <person name="Bobe J."/>
            <person name="Montfort J."/>
            <person name="Bouchez O."/>
            <person name="Begum T."/>
            <person name="Mejri S."/>
            <person name="Adams A."/>
            <person name="Chen W.-J."/>
            <person name="Guiguen Y."/>
        </authorList>
    </citation>
    <scope>NUCLEOTIDE SEQUENCE</scope>
    <source>
        <strain evidence="2">YG-15Mar2019-1</strain>
        <tissue evidence="2">Brain</tissue>
    </source>
</reference>
<dbReference type="AlphaFoldDB" id="A0A9D3PYP9"/>
<dbReference type="Proteomes" id="UP001046870">
    <property type="component" value="Chromosome 8"/>
</dbReference>
<evidence type="ECO:0000313" key="2">
    <source>
        <dbReference type="EMBL" id="KAG7472039.1"/>
    </source>
</evidence>
<evidence type="ECO:0008006" key="4">
    <source>
        <dbReference type="Google" id="ProtNLM"/>
    </source>
</evidence>
<feature type="region of interest" description="Disordered" evidence="1">
    <location>
        <begin position="1"/>
        <end position="30"/>
    </location>
</feature>
<sequence length="95" mass="11083">MCVFHLQNQDKHQQQSDEGGASIPKMPKKSASQTMVVKIFKALTHCHSLRILHGDSKFSTVMINRKHRKVWELVYHVSLHVCKVQFYRWFGLGSF</sequence>
<dbReference type="EMBL" id="JAFDVH010000008">
    <property type="protein sequence ID" value="KAG7472039.1"/>
    <property type="molecule type" value="Genomic_DNA"/>
</dbReference>